<proteinExistence type="inferred from homology"/>
<keyword evidence="2" id="KW-0378">Hydrolase</keyword>
<dbReference type="OrthoDB" id="9800856at2"/>
<comment type="similarity">
    <text evidence="1">Belongs to the 4-hydroxybenzoyl-CoA thioesterase family.</text>
</comment>
<dbReference type="PIRSF" id="PIRSF003230">
    <property type="entry name" value="YbgC"/>
    <property type="match status" value="1"/>
</dbReference>
<dbReference type="Pfam" id="PF13279">
    <property type="entry name" value="4HBT_2"/>
    <property type="match status" value="1"/>
</dbReference>
<sequence>MITDVFQLRPRYGEVDKMGYVYHANYVTYCHQARNELLRKLNLDEIKLEEHQIMLPVISFDIKYKKPAHFDELITIKTTIKEMPKVRFSFQFEIENEQNMLLCKAKSDVVFVDVQSRLPKNIPSFIENILRTKFADNMVLNK</sequence>
<dbReference type="GO" id="GO:0047617">
    <property type="term" value="F:fatty acyl-CoA hydrolase activity"/>
    <property type="evidence" value="ECO:0007669"/>
    <property type="project" value="TreeGrafter"/>
</dbReference>
<dbReference type="Gene3D" id="3.10.129.10">
    <property type="entry name" value="Hotdog Thioesterase"/>
    <property type="match status" value="1"/>
</dbReference>
<dbReference type="PANTHER" id="PTHR31793:SF37">
    <property type="entry name" value="ACYL-COA THIOESTER HYDROLASE YBGC"/>
    <property type="match status" value="1"/>
</dbReference>
<dbReference type="InterPro" id="IPR029069">
    <property type="entry name" value="HotDog_dom_sf"/>
</dbReference>
<reference evidence="3 4" key="1">
    <citation type="submission" date="2016-12" db="EMBL/GenBank/DDBJ databases">
        <title>Trade-off between light-utilization and light-protection in marine flavobacteria.</title>
        <authorList>
            <person name="Kumagai Y."/>
            <person name="Yoshizawa S."/>
            <person name="Kogure K."/>
            <person name="Iwasaki W."/>
        </authorList>
    </citation>
    <scope>NUCLEOTIDE SEQUENCE [LARGE SCALE GENOMIC DNA]</scope>
    <source>
        <strain evidence="3 4">KCTC 12100</strain>
    </source>
</reference>
<dbReference type="Proteomes" id="UP000247345">
    <property type="component" value="Unassembled WGS sequence"/>
</dbReference>
<evidence type="ECO:0000256" key="2">
    <source>
        <dbReference type="ARBA" id="ARBA00022801"/>
    </source>
</evidence>
<dbReference type="NCBIfam" id="TIGR00051">
    <property type="entry name" value="YbgC/FadM family acyl-CoA thioesterase"/>
    <property type="match status" value="1"/>
</dbReference>
<name>A0A2P6C6L3_9FLAO</name>
<dbReference type="EMBL" id="MSCK01000002">
    <property type="protein sequence ID" value="PQJ68554.1"/>
    <property type="molecule type" value="Genomic_DNA"/>
</dbReference>
<dbReference type="InterPro" id="IPR006684">
    <property type="entry name" value="YbgC/YbaW"/>
</dbReference>
<dbReference type="CDD" id="cd00586">
    <property type="entry name" value="4HBT"/>
    <property type="match status" value="1"/>
</dbReference>
<protein>
    <submittedName>
        <fullName evidence="3">Uncharacterized protein</fullName>
    </submittedName>
</protein>
<dbReference type="InterPro" id="IPR050563">
    <property type="entry name" value="4-hydroxybenzoyl-CoA_TE"/>
</dbReference>
<evidence type="ECO:0000313" key="3">
    <source>
        <dbReference type="EMBL" id="PQJ68554.1"/>
    </source>
</evidence>
<gene>
    <name evidence="3" type="ORF">BTO14_10820</name>
</gene>
<dbReference type="PANTHER" id="PTHR31793">
    <property type="entry name" value="4-HYDROXYBENZOYL-COA THIOESTERASE FAMILY MEMBER"/>
    <property type="match status" value="1"/>
</dbReference>
<organism evidence="3 4">
    <name type="scientific">Polaribacter butkevichii</name>
    <dbReference type="NCBI Taxonomy" id="218490"/>
    <lineage>
        <taxon>Bacteria</taxon>
        <taxon>Pseudomonadati</taxon>
        <taxon>Bacteroidota</taxon>
        <taxon>Flavobacteriia</taxon>
        <taxon>Flavobacteriales</taxon>
        <taxon>Flavobacteriaceae</taxon>
    </lineage>
</organism>
<dbReference type="SUPFAM" id="SSF54637">
    <property type="entry name" value="Thioesterase/thiol ester dehydrase-isomerase"/>
    <property type="match status" value="1"/>
</dbReference>
<accession>A0A2P6C6L3</accession>
<keyword evidence="4" id="KW-1185">Reference proteome</keyword>
<dbReference type="AlphaFoldDB" id="A0A2P6C6L3"/>
<dbReference type="RefSeq" id="WP_105049492.1">
    <property type="nucleotide sequence ID" value="NZ_CP150661.1"/>
</dbReference>
<evidence type="ECO:0000313" key="4">
    <source>
        <dbReference type="Proteomes" id="UP000247345"/>
    </source>
</evidence>
<evidence type="ECO:0000256" key="1">
    <source>
        <dbReference type="ARBA" id="ARBA00005953"/>
    </source>
</evidence>
<comment type="caution">
    <text evidence="3">The sequence shown here is derived from an EMBL/GenBank/DDBJ whole genome shotgun (WGS) entry which is preliminary data.</text>
</comment>